<protein>
    <recommendedName>
        <fullName evidence="4">Zinc finger DNA binding protein</fullName>
    </recommendedName>
</protein>
<name>A0ABN8APK9_CHISP</name>
<evidence type="ECO:0000313" key="2">
    <source>
        <dbReference type="EMBL" id="CAH0397247.1"/>
    </source>
</evidence>
<accession>A0ABN8APK9</accession>
<dbReference type="EMBL" id="OU963894">
    <property type="protein sequence ID" value="CAH0397247.1"/>
    <property type="molecule type" value="Genomic_DNA"/>
</dbReference>
<sequence length="303" mass="34458">MPKVQRTPPASPPRAQSESDSSAVDKVVETRKIPIRSKRLRVEGSPQTKFDDQGVLQEFKNDLMVMLRAWKAEQDETLSKLVTDIAYLKSQCAEIQKSNSDIENSISFMNAQHEEFKEKIATLETEKRENRAFMTGLQKQFEELHQLSRPSSIEIRNVPEKDKESEGELISLVKKLGTTLDITIQDNDISDIYRRPGKPGTVKAIVTEFNSVQVKNNLLASSRRFNKDRSNSSRFSCEHFGMVDDKRPVYVDEHLPYSVHYRANTISSNLLVTHNYVAVTGPDETTQAENIVDKKYIVTYSSG</sequence>
<evidence type="ECO:0000313" key="3">
    <source>
        <dbReference type="Proteomes" id="UP001153292"/>
    </source>
</evidence>
<dbReference type="Proteomes" id="UP001153292">
    <property type="component" value="Chromosome 1"/>
</dbReference>
<reference evidence="2" key="1">
    <citation type="submission" date="2021-12" db="EMBL/GenBank/DDBJ databases">
        <authorList>
            <person name="King R."/>
        </authorList>
    </citation>
    <scope>NUCLEOTIDE SEQUENCE</scope>
</reference>
<proteinExistence type="predicted"/>
<organism evidence="2 3">
    <name type="scientific">Chilo suppressalis</name>
    <name type="common">Asiatic rice borer moth</name>
    <dbReference type="NCBI Taxonomy" id="168631"/>
    <lineage>
        <taxon>Eukaryota</taxon>
        <taxon>Metazoa</taxon>
        <taxon>Ecdysozoa</taxon>
        <taxon>Arthropoda</taxon>
        <taxon>Hexapoda</taxon>
        <taxon>Insecta</taxon>
        <taxon>Pterygota</taxon>
        <taxon>Neoptera</taxon>
        <taxon>Endopterygota</taxon>
        <taxon>Lepidoptera</taxon>
        <taxon>Glossata</taxon>
        <taxon>Ditrysia</taxon>
        <taxon>Pyraloidea</taxon>
        <taxon>Crambidae</taxon>
        <taxon>Crambinae</taxon>
        <taxon>Chilo</taxon>
    </lineage>
</organism>
<evidence type="ECO:0000256" key="1">
    <source>
        <dbReference type="SAM" id="MobiDB-lite"/>
    </source>
</evidence>
<evidence type="ECO:0008006" key="4">
    <source>
        <dbReference type="Google" id="ProtNLM"/>
    </source>
</evidence>
<gene>
    <name evidence="2" type="ORF">CHILSU_LOCUS313</name>
</gene>
<keyword evidence="3" id="KW-1185">Reference proteome</keyword>
<feature type="region of interest" description="Disordered" evidence="1">
    <location>
        <begin position="1"/>
        <end position="28"/>
    </location>
</feature>